<dbReference type="AlphaFoldDB" id="A0A4C1YHK4"/>
<keyword evidence="2" id="KW-1185">Reference proteome</keyword>
<gene>
    <name evidence="1" type="ORF">EVAR_98158_1</name>
</gene>
<feature type="non-terminal residue" evidence="1">
    <location>
        <position position="1"/>
    </location>
</feature>
<proteinExistence type="predicted"/>
<reference evidence="1 2" key="1">
    <citation type="journal article" date="2019" name="Commun. Biol.">
        <title>The bagworm genome reveals a unique fibroin gene that provides high tensile strength.</title>
        <authorList>
            <person name="Kono N."/>
            <person name="Nakamura H."/>
            <person name="Ohtoshi R."/>
            <person name="Tomita M."/>
            <person name="Numata K."/>
            <person name="Arakawa K."/>
        </authorList>
    </citation>
    <scope>NUCLEOTIDE SEQUENCE [LARGE SCALE GENOMIC DNA]</scope>
</reference>
<dbReference type="Proteomes" id="UP000299102">
    <property type="component" value="Unassembled WGS sequence"/>
</dbReference>
<dbReference type="EMBL" id="BGZK01001222">
    <property type="protein sequence ID" value="GBP74773.1"/>
    <property type="molecule type" value="Genomic_DNA"/>
</dbReference>
<evidence type="ECO:0000313" key="2">
    <source>
        <dbReference type="Proteomes" id="UP000299102"/>
    </source>
</evidence>
<comment type="caution">
    <text evidence="1">The sequence shown here is derived from an EMBL/GenBank/DDBJ whole genome shotgun (WGS) entry which is preliminary data.</text>
</comment>
<protein>
    <submittedName>
        <fullName evidence="1">Uncharacterized protein</fullName>
    </submittedName>
</protein>
<accession>A0A4C1YHK4</accession>
<evidence type="ECO:0000313" key="1">
    <source>
        <dbReference type="EMBL" id="GBP74773.1"/>
    </source>
</evidence>
<organism evidence="1 2">
    <name type="scientific">Eumeta variegata</name>
    <name type="common">Bagworm moth</name>
    <name type="synonym">Eumeta japonica</name>
    <dbReference type="NCBI Taxonomy" id="151549"/>
    <lineage>
        <taxon>Eukaryota</taxon>
        <taxon>Metazoa</taxon>
        <taxon>Ecdysozoa</taxon>
        <taxon>Arthropoda</taxon>
        <taxon>Hexapoda</taxon>
        <taxon>Insecta</taxon>
        <taxon>Pterygota</taxon>
        <taxon>Neoptera</taxon>
        <taxon>Endopterygota</taxon>
        <taxon>Lepidoptera</taxon>
        <taxon>Glossata</taxon>
        <taxon>Ditrysia</taxon>
        <taxon>Tineoidea</taxon>
        <taxon>Psychidae</taxon>
        <taxon>Oiketicinae</taxon>
        <taxon>Eumeta</taxon>
    </lineage>
</organism>
<sequence length="60" mass="6351">GSNSILPDPMAHIAVERPDTVSLAIRFALRSSLRPCAVDDTARAAACSARAGDCHRAEYP</sequence>
<name>A0A4C1YHK4_EUMVA</name>